<reference evidence="1 2" key="1">
    <citation type="journal article" date="2015" name="Sci. Rep.">
        <title>The power of single molecule real-time sequencing technology in the de novo assembly of a eukaryotic genome.</title>
        <authorList>
            <person name="Sakai H."/>
            <person name="Naito K."/>
            <person name="Ogiso-Tanaka E."/>
            <person name="Takahashi Y."/>
            <person name="Iseki K."/>
            <person name="Muto C."/>
            <person name="Satou K."/>
            <person name="Teruya K."/>
            <person name="Shiroma A."/>
            <person name="Shimoji M."/>
            <person name="Hirano T."/>
            <person name="Itoh T."/>
            <person name="Kaga A."/>
            <person name="Tomooka N."/>
        </authorList>
    </citation>
    <scope>NUCLEOTIDE SEQUENCE [LARGE SCALE GENOMIC DNA]</scope>
    <source>
        <strain evidence="2">cv. Shumari</strain>
    </source>
</reference>
<accession>A0A0S3S1Q4</accession>
<evidence type="ECO:0000313" key="1">
    <source>
        <dbReference type="EMBL" id="BAT86778.1"/>
    </source>
</evidence>
<dbReference type="AlphaFoldDB" id="A0A0S3S1Q4"/>
<dbReference type="OrthoDB" id="1806309at2759"/>
<gene>
    <name evidence="1" type="primary">Vigan.05G008900</name>
    <name evidence="1" type="ORF">VIGAN_05008900</name>
</gene>
<proteinExistence type="predicted"/>
<name>A0A0S3S1Q4_PHAAN</name>
<dbReference type="Proteomes" id="UP000291084">
    <property type="component" value="Chromosome 5"/>
</dbReference>
<protein>
    <submittedName>
        <fullName evidence="1">Uncharacterized protein</fullName>
    </submittedName>
</protein>
<organism evidence="1 2">
    <name type="scientific">Vigna angularis var. angularis</name>
    <dbReference type="NCBI Taxonomy" id="157739"/>
    <lineage>
        <taxon>Eukaryota</taxon>
        <taxon>Viridiplantae</taxon>
        <taxon>Streptophyta</taxon>
        <taxon>Embryophyta</taxon>
        <taxon>Tracheophyta</taxon>
        <taxon>Spermatophyta</taxon>
        <taxon>Magnoliopsida</taxon>
        <taxon>eudicotyledons</taxon>
        <taxon>Gunneridae</taxon>
        <taxon>Pentapetalae</taxon>
        <taxon>rosids</taxon>
        <taxon>fabids</taxon>
        <taxon>Fabales</taxon>
        <taxon>Fabaceae</taxon>
        <taxon>Papilionoideae</taxon>
        <taxon>50 kb inversion clade</taxon>
        <taxon>NPAAA clade</taxon>
        <taxon>indigoferoid/millettioid clade</taxon>
        <taxon>Phaseoleae</taxon>
        <taxon>Vigna</taxon>
    </lineage>
</organism>
<dbReference type="EMBL" id="AP015038">
    <property type="protein sequence ID" value="BAT86778.1"/>
    <property type="molecule type" value="Genomic_DNA"/>
</dbReference>
<evidence type="ECO:0000313" key="2">
    <source>
        <dbReference type="Proteomes" id="UP000291084"/>
    </source>
</evidence>
<keyword evidence="2" id="KW-1185">Reference proteome</keyword>
<sequence>MALCKTMVSRVNPGPNPSKTPHSNPSPVVPFPSVTDFLLISSSTNSTHALDMFPYSLKTFLEAFSLLGFNLTFSSIWFKIAGPPGCTTQNNEFQSLTPITAFKLSSNIFSTLSPINIGTLMECQSHLAQVYLHGTLRVR</sequence>